<dbReference type="PROSITE" id="PS00028">
    <property type="entry name" value="ZINC_FINGER_C2H2_1"/>
    <property type="match status" value="3"/>
</dbReference>
<keyword evidence="1" id="KW-0863">Zinc-finger</keyword>
<keyword evidence="1" id="KW-0862">Zinc</keyword>
<keyword evidence="4" id="KW-1185">Reference proteome</keyword>
<evidence type="ECO:0000256" key="1">
    <source>
        <dbReference type="PROSITE-ProRule" id="PRU00042"/>
    </source>
</evidence>
<dbReference type="EMBL" id="JARVKF010000135">
    <property type="protein sequence ID" value="KAK9422102.1"/>
    <property type="molecule type" value="Genomic_DNA"/>
</dbReference>
<dbReference type="Gene3D" id="3.30.160.60">
    <property type="entry name" value="Classic Zinc Finger"/>
    <property type="match status" value="1"/>
</dbReference>
<evidence type="ECO:0000313" key="3">
    <source>
        <dbReference type="EMBL" id="KAK9422102.1"/>
    </source>
</evidence>
<dbReference type="Proteomes" id="UP001408356">
    <property type="component" value="Unassembled WGS sequence"/>
</dbReference>
<evidence type="ECO:0000313" key="4">
    <source>
        <dbReference type="Proteomes" id="UP001408356"/>
    </source>
</evidence>
<protein>
    <recommendedName>
        <fullName evidence="2">C2H2-type domain-containing protein</fullName>
    </recommendedName>
</protein>
<keyword evidence="1" id="KW-0479">Metal-binding</keyword>
<name>A0ABR2V5B5_9PEZI</name>
<comment type="caution">
    <text evidence="3">The sequence shown here is derived from an EMBL/GenBank/DDBJ whole genome shotgun (WGS) entry which is preliminary data.</text>
</comment>
<dbReference type="SMART" id="SM00355">
    <property type="entry name" value="ZnF_C2H2"/>
    <property type="match status" value="4"/>
</dbReference>
<evidence type="ECO:0000259" key="2">
    <source>
        <dbReference type="PROSITE" id="PS50157"/>
    </source>
</evidence>
<organism evidence="3 4">
    <name type="scientific">Seiridium unicorne</name>
    <dbReference type="NCBI Taxonomy" id="138068"/>
    <lineage>
        <taxon>Eukaryota</taxon>
        <taxon>Fungi</taxon>
        <taxon>Dikarya</taxon>
        <taxon>Ascomycota</taxon>
        <taxon>Pezizomycotina</taxon>
        <taxon>Sordariomycetes</taxon>
        <taxon>Xylariomycetidae</taxon>
        <taxon>Amphisphaeriales</taxon>
        <taxon>Sporocadaceae</taxon>
        <taxon>Seiridium</taxon>
    </lineage>
</organism>
<accession>A0ABR2V5B5</accession>
<dbReference type="InterPro" id="IPR013087">
    <property type="entry name" value="Znf_C2H2_type"/>
</dbReference>
<reference evidence="3 4" key="1">
    <citation type="journal article" date="2024" name="J. Plant Pathol.">
        <title>Sequence and assembly of the genome of Seiridium unicorne, isolate CBS 538.82, causal agent of cypress canker disease.</title>
        <authorList>
            <person name="Scali E."/>
            <person name="Rocca G.D."/>
            <person name="Danti R."/>
            <person name="Garbelotto M."/>
            <person name="Barberini S."/>
            <person name="Baroncelli R."/>
            <person name="Emiliani G."/>
        </authorList>
    </citation>
    <scope>NUCLEOTIDE SEQUENCE [LARGE SCALE GENOMIC DNA]</scope>
    <source>
        <strain evidence="3 4">BM-138-508</strain>
    </source>
</reference>
<sequence length="451" mass="50933">MPTMNDDAIGGEWTPEVAFPLGSIDDSELPAHLPSDTLGVKKNTEASLKFECPIPSCRAVFVSEEELQHHQWRKLHYRCVSCEIDYPDQEGIDRHNRQVHRQPQELICPGCGIECVRATELMSHVERNHCPKIAPSMLDERRKWTMEFNEGLRRMNPANAELTLTGDISNLKKISGLDNPQTKAGIHPPHAKPDARILNFGLLTRLSDEPSTDLKDYRNGYTSQPDLLTGDALQKHVVHPAQSVENRWESGLPLYPYADPVPRPPPRQLGTLTAVASSARDIRPNDVVTNPDDPRFKATAFYVPILNDFRCPYAPRCKKRSKTAKGLVAHLKSPAHRPHVVFKCPSCFHELHSMTSALAHAEDATGKCKLRETEQFREFINHVTGGMIDGLNSEEDCLKYGLPRFTVPKAFYERLPLPAHIKKKLEKTEKFGRGRMAEWVDSEDNDCDDDE</sequence>
<gene>
    <name evidence="3" type="ORF">SUNI508_05110</name>
</gene>
<feature type="domain" description="C2H2-type" evidence="2">
    <location>
        <begin position="77"/>
        <end position="105"/>
    </location>
</feature>
<proteinExistence type="predicted"/>
<dbReference type="PROSITE" id="PS50157">
    <property type="entry name" value="ZINC_FINGER_C2H2_2"/>
    <property type="match status" value="1"/>
</dbReference>